<proteinExistence type="predicted"/>
<keyword evidence="3" id="KW-1185">Reference proteome</keyword>
<keyword evidence="1" id="KW-1133">Transmembrane helix</keyword>
<comment type="caution">
    <text evidence="2">The sequence shown here is derived from an EMBL/GenBank/DDBJ whole genome shotgun (WGS) entry which is preliminary data.</text>
</comment>
<evidence type="ECO:0000313" key="2">
    <source>
        <dbReference type="EMBL" id="TWT58624.1"/>
    </source>
</evidence>
<dbReference type="Proteomes" id="UP000317243">
    <property type="component" value="Unassembled WGS sequence"/>
</dbReference>
<dbReference type="RefSeq" id="WP_146509144.1">
    <property type="nucleotide sequence ID" value="NZ_SIHI01000001.1"/>
</dbReference>
<name>A0A5C5X6U9_9PLAN</name>
<keyword evidence="1" id="KW-0472">Membrane</keyword>
<evidence type="ECO:0000256" key="1">
    <source>
        <dbReference type="SAM" id="Phobius"/>
    </source>
</evidence>
<dbReference type="EMBL" id="SIHI01000001">
    <property type="protein sequence ID" value="TWT58624.1"/>
    <property type="molecule type" value="Genomic_DNA"/>
</dbReference>
<keyword evidence="1" id="KW-0812">Transmembrane</keyword>
<feature type="transmembrane region" description="Helical" evidence="1">
    <location>
        <begin position="20"/>
        <end position="49"/>
    </location>
</feature>
<feature type="transmembrane region" description="Helical" evidence="1">
    <location>
        <begin position="95"/>
        <end position="118"/>
    </location>
</feature>
<sequence>MDTSNSEQSRPNYEVPDKNILRLVAFAAMTITIATAVIFGIVAACLLFFRPDLGDQPVIAPLMGAVLVAGTMVAMIGLFAGVVDLSSSRDSKSMTLVSILVNGTFALLVCTVVLTGFLRS</sequence>
<gene>
    <name evidence="2" type="ORF">KOR42_20060</name>
</gene>
<evidence type="ECO:0000313" key="3">
    <source>
        <dbReference type="Proteomes" id="UP000317243"/>
    </source>
</evidence>
<accession>A0A5C5X6U9</accession>
<reference evidence="2 3" key="1">
    <citation type="submission" date="2019-02" db="EMBL/GenBank/DDBJ databases">
        <title>Deep-cultivation of Planctomycetes and their phenomic and genomic characterization uncovers novel biology.</title>
        <authorList>
            <person name="Wiegand S."/>
            <person name="Jogler M."/>
            <person name="Boedeker C."/>
            <person name="Pinto D."/>
            <person name="Vollmers J."/>
            <person name="Rivas-Marin E."/>
            <person name="Kohn T."/>
            <person name="Peeters S.H."/>
            <person name="Heuer A."/>
            <person name="Rast P."/>
            <person name="Oberbeckmann S."/>
            <person name="Bunk B."/>
            <person name="Jeske O."/>
            <person name="Meyerdierks A."/>
            <person name="Storesund J.E."/>
            <person name="Kallscheuer N."/>
            <person name="Luecker S."/>
            <person name="Lage O.M."/>
            <person name="Pohl T."/>
            <person name="Merkel B.J."/>
            <person name="Hornburger P."/>
            <person name="Mueller R.-W."/>
            <person name="Bruemmer F."/>
            <person name="Labrenz M."/>
            <person name="Spormann A.M."/>
            <person name="Op Den Camp H."/>
            <person name="Overmann J."/>
            <person name="Amann R."/>
            <person name="Jetten M.S.M."/>
            <person name="Mascher T."/>
            <person name="Medema M.H."/>
            <person name="Devos D.P."/>
            <person name="Kaster A.-K."/>
            <person name="Ovreas L."/>
            <person name="Rohde M."/>
            <person name="Galperin M.Y."/>
            <person name="Jogler C."/>
        </authorList>
    </citation>
    <scope>NUCLEOTIDE SEQUENCE [LARGE SCALE GENOMIC DNA]</scope>
    <source>
        <strain evidence="2 3">KOR42</strain>
    </source>
</reference>
<protein>
    <submittedName>
        <fullName evidence="2">Uncharacterized protein</fullName>
    </submittedName>
</protein>
<feature type="transmembrane region" description="Helical" evidence="1">
    <location>
        <begin position="61"/>
        <end position="83"/>
    </location>
</feature>
<organism evidence="2 3">
    <name type="scientific">Thalassoglobus neptunius</name>
    <dbReference type="NCBI Taxonomy" id="1938619"/>
    <lineage>
        <taxon>Bacteria</taxon>
        <taxon>Pseudomonadati</taxon>
        <taxon>Planctomycetota</taxon>
        <taxon>Planctomycetia</taxon>
        <taxon>Planctomycetales</taxon>
        <taxon>Planctomycetaceae</taxon>
        <taxon>Thalassoglobus</taxon>
    </lineage>
</organism>
<dbReference type="AlphaFoldDB" id="A0A5C5X6U9"/>